<gene>
    <name evidence="4" type="ORF">ALPR1_10010</name>
</gene>
<sequence length="229" mass="26705">MTNYLRENFSDNSAFVRSQIENNQFISKDFNWRNLTLKRFGDLFGASLFFLICGFWLFPLVGLLIKIDSKGPIFFKQVRVGLNGKLFHCYKFRTMVVNSEANIKQATENDPRVTKIGKFLRKISMDELPQFMNVIYGNMSLVGPRPLIPLQYHELEDKIVGFAKRNLVKPGISGLAQAKGYRGETKSISSIYFRHKLDMYYLKNWYPFMDLKLIWMTIDSIVFGDNKSY</sequence>
<dbReference type="PANTHER" id="PTHR30576">
    <property type="entry name" value="COLANIC BIOSYNTHESIS UDP-GLUCOSE LIPID CARRIER TRANSFERASE"/>
    <property type="match status" value="1"/>
</dbReference>
<keyword evidence="2" id="KW-0812">Transmembrane</keyword>
<dbReference type="HOGENOM" id="CLU_024920_1_2_10"/>
<comment type="similarity">
    <text evidence="1">Belongs to the bacterial sugar transferase family.</text>
</comment>
<feature type="domain" description="Bacterial sugar transferase" evidence="3">
    <location>
        <begin position="38"/>
        <end position="222"/>
    </location>
</feature>
<dbReference type="STRING" id="388413.ALPR1_10010"/>
<dbReference type="Proteomes" id="UP000003919">
    <property type="component" value="Unassembled WGS sequence"/>
</dbReference>
<dbReference type="RefSeq" id="WP_008200226.1">
    <property type="nucleotide sequence ID" value="NZ_CM001023.1"/>
</dbReference>
<dbReference type="InterPro" id="IPR003362">
    <property type="entry name" value="Bact_transf"/>
</dbReference>
<accession>A3HRS3</accession>
<feature type="transmembrane region" description="Helical" evidence="2">
    <location>
        <begin position="43"/>
        <end position="65"/>
    </location>
</feature>
<dbReference type="Pfam" id="PF02397">
    <property type="entry name" value="Bac_transf"/>
    <property type="match status" value="1"/>
</dbReference>
<dbReference type="GO" id="GO:0016780">
    <property type="term" value="F:phosphotransferase activity, for other substituted phosphate groups"/>
    <property type="evidence" value="ECO:0007669"/>
    <property type="project" value="TreeGrafter"/>
</dbReference>
<reference evidence="4 5" key="1">
    <citation type="journal article" date="2011" name="J. Bacteriol.">
        <title>Complete genome sequence of Algoriphagus sp. PR1, bacterial prey of a colony-forming choanoflagellate.</title>
        <authorList>
            <person name="Alegado R.A."/>
            <person name="Ferriera S."/>
            <person name="Nusbaum C."/>
            <person name="Young S.K."/>
            <person name="Zeng Q."/>
            <person name="Imamovic A."/>
            <person name="Fairclough S.R."/>
            <person name="King N."/>
        </authorList>
    </citation>
    <scope>NUCLEOTIDE SEQUENCE [LARGE SCALE GENOMIC DNA]</scope>
    <source>
        <strain evidence="4 5">PR1</strain>
    </source>
</reference>
<evidence type="ECO:0000259" key="3">
    <source>
        <dbReference type="Pfam" id="PF02397"/>
    </source>
</evidence>
<protein>
    <submittedName>
        <fullName evidence="4">Probable CPS biosynthesis glycosyltransferase</fullName>
    </submittedName>
</protein>
<organism evidence="4 5">
    <name type="scientific">Algoriphagus machipongonensis</name>
    <dbReference type="NCBI Taxonomy" id="388413"/>
    <lineage>
        <taxon>Bacteria</taxon>
        <taxon>Pseudomonadati</taxon>
        <taxon>Bacteroidota</taxon>
        <taxon>Cytophagia</taxon>
        <taxon>Cytophagales</taxon>
        <taxon>Cyclobacteriaceae</taxon>
        <taxon>Algoriphagus</taxon>
    </lineage>
</organism>
<dbReference type="OrthoDB" id="9808602at2"/>
<keyword evidence="2" id="KW-1133">Transmembrane helix</keyword>
<dbReference type="AlphaFoldDB" id="A3HRS3"/>
<evidence type="ECO:0000313" key="4">
    <source>
        <dbReference type="EMBL" id="EAZ82541.1"/>
    </source>
</evidence>
<keyword evidence="5" id="KW-1185">Reference proteome</keyword>
<evidence type="ECO:0000256" key="2">
    <source>
        <dbReference type="SAM" id="Phobius"/>
    </source>
</evidence>
<keyword evidence="2" id="KW-0472">Membrane</keyword>
<evidence type="ECO:0000256" key="1">
    <source>
        <dbReference type="ARBA" id="ARBA00006464"/>
    </source>
</evidence>
<name>A3HRS3_9BACT</name>
<proteinExistence type="inferred from homology"/>
<comment type="caution">
    <text evidence="4">The sequence shown here is derived from an EMBL/GenBank/DDBJ whole genome shotgun (WGS) entry which is preliminary data.</text>
</comment>
<dbReference type="PANTHER" id="PTHR30576:SF0">
    <property type="entry name" value="UNDECAPRENYL-PHOSPHATE N-ACETYLGALACTOSAMINYL 1-PHOSPHATE TRANSFERASE-RELATED"/>
    <property type="match status" value="1"/>
</dbReference>
<dbReference type="EMBL" id="AAXU02000001">
    <property type="protein sequence ID" value="EAZ82541.1"/>
    <property type="molecule type" value="Genomic_DNA"/>
</dbReference>
<dbReference type="eggNOG" id="COG2148">
    <property type="taxonomic scope" value="Bacteria"/>
</dbReference>
<evidence type="ECO:0000313" key="5">
    <source>
        <dbReference type="Proteomes" id="UP000003919"/>
    </source>
</evidence>